<dbReference type="InterPro" id="IPR007658">
    <property type="entry name" value="DUF594"/>
</dbReference>
<feature type="transmembrane region" description="Helical" evidence="1">
    <location>
        <begin position="143"/>
        <end position="161"/>
    </location>
</feature>
<proteinExistence type="predicted"/>
<evidence type="ECO:0000256" key="1">
    <source>
        <dbReference type="SAM" id="Phobius"/>
    </source>
</evidence>
<feature type="transmembrane region" description="Helical" evidence="1">
    <location>
        <begin position="118"/>
        <end position="137"/>
    </location>
</feature>
<dbReference type="PANTHER" id="PTHR31325">
    <property type="entry name" value="OS01G0798800 PROTEIN-RELATED"/>
    <property type="match status" value="1"/>
</dbReference>
<feature type="transmembrane region" description="Helical" evidence="1">
    <location>
        <begin position="340"/>
        <end position="363"/>
    </location>
</feature>
<evidence type="ECO:0000259" key="2">
    <source>
        <dbReference type="Pfam" id="PF13968"/>
    </source>
</evidence>
<comment type="caution">
    <text evidence="3">The sequence shown here is derived from an EMBL/GenBank/DDBJ whole genome shotgun (WGS) entry which is preliminary data.</text>
</comment>
<accession>A0A7J6ETS5</accession>
<feature type="transmembrane region" description="Helical" evidence="1">
    <location>
        <begin position="51"/>
        <end position="70"/>
    </location>
</feature>
<gene>
    <name evidence="3" type="ORF">F8388_016888</name>
</gene>
<evidence type="ECO:0000313" key="3">
    <source>
        <dbReference type="EMBL" id="KAF4361079.1"/>
    </source>
</evidence>
<dbReference type="Proteomes" id="UP000525078">
    <property type="component" value="Unassembled WGS sequence"/>
</dbReference>
<dbReference type="EMBL" id="JAATIP010000196">
    <property type="protein sequence ID" value="KAF4361079.1"/>
    <property type="molecule type" value="Genomic_DNA"/>
</dbReference>
<keyword evidence="1" id="KW-0472">Membrane</keyword>
<dbReference type="AlphaFoldDB" id="A0A7J6ETS5"/>
<feature type="transmembrane region" description="Helical" evidence="1">
    <location>
        <begin position="309"/>
        <end position="328"/>
    </location>
</feature>
<sequence length="679" mass="77977">MRMGSTLDKVQKLWDVWNLRGSIMVSLLIQFLLITLGRFRQTCKSSILHTIIWTAYLLADWVAAFAIGLITQSQGEKESCGGVNPNKQEIHAFWASFLLVHLGGPDTITSFALEDNEFWLRHIFGLIVQFVAATYSLYKAFPTNSLCLPTILVLFVGIIKYSERIRALYLASLSNFGRTSLPKPDPGLDYEEASLFHSSSVKLSVQGEVTAATTITTKENRSYPELVRIQFSPELSDEMKQLKAARFLFERFKGLIVGFFLTPQDQESSKNYFLTLDRKWASRVIEYELSFMFKVLHTKVLVLHDKVGLVFRCIGFLFLFGAATTFVFFTDNHKFGSLEITLTCVLLGGAIALEFVSFIMLLCSDWTHDLLKESWTKYVPSILLKRKRWSRVVFQYDMINYCLKDCPLVYNVFEKFNAGQIIEGIQVMRYSSSLSVTNDLQDFIFLNLKIKSKEAMSFREAMEISQQRGDSALLKTDTNDSYVKLKWSIGEFQYIESLLLWHIATEICYPNKDKKKDKCKILSDYMFYLLITQPKMLSPVLGNWHVVFQDTCAEAKRFFNKHSTSNHDEALNKMKTTKAKVRPAAVRGMKTKSVFFDACILAQQLLNFDQQDRLKIMNLVWLEFMFYAAINCTPIVHAQQPSMGGELLTFTWLLMNHFGLGTQFSEQEEKLETKMVAVK</sequence>
<keyword evidence="1" id="KW-1133">Transmembrane helix</keyword>
<keyword evidence="1" id="KW-0812">Transmembrane</keyword>
<reference evidence="3 4" key="1">
    <citation type="journal article" date="2020" name="bioRxiv">
        <title>Sequence and annotation of 42 cannabis genomes reveals extensive copy number variation in cannabinoid synthesis and pathogen resistance genes.</title>
        <authorList>
            <person name="Mckernan K.J."/>
            <person name="Helbert Y."/>
            <person name="Kane L.T."/>
            <person name="Ebling H."/>
            <person name="Zhang L."/>
            <person name="Liu B."/>
            <person name="Eaton Z."/>
            <person name="Mclaughlin S."/>
            <person name="Kingan S."/>
            <person name="Baybayan P."/>
            <person name="Concepcion G."/>
            <person name="Jordan M."/>
            <person name="Riva A."/>
            <person name="Barbazuk W."/>
            <person name="Harkins T."/>
        </authorList>
    </citation>
    <scope>NUCLEOTIDE SEQUENCE [LARGE SCALE GENOMIC DNA]</scope>
    <source>
        <strain evidence="4">cv. Jamaican Lion 4</strain>
        <tissue evidence="3">Leaf</tissue>
    </source>
</reference>
<feature type="transmembrane region" description="Helical" evidence="1">
    <location>
        <begin position="20"/>
        <end position="39"/>
    </location>
</feature>
<dbReference type="InterPro" id="IPR025315">
    <property type="entry name" value="DUF4220"/>
</dbReference>
<name>A0A7J6ETS5_CANSA</name>
<organism evidence="3 4">
    <name type="scientific">Cannabis sativa</name>
    <name type="common">Hemp</name>
    <name type="synonym">Marijuana</name>
    <dbReference type="NCBI Taxonomy" id="3483"/>
    <lineage>
        <taxon>Eukaryota</taxon>
        <taxon>Viridiplantae</taxon>
        <taxon>Streptophyta</taxon>
        <taxon>Embryophyta</taxon>
        <taxon>Tracheophyta</taxon>
        <taxon>Spermatophyta</taxon>
        <taxon>Magnoliopsida</taxon>
        <taxon>eudicotyledons</taxon>
        <taxon>Gunneridae</taxon>
        <taxon>Pentapetalae</taxon>
        <taxon>rosids</taxon>
        <taxon>fabids</taxon>
        <taxon>Rosales</taxon>
        <taxon>Cannabaceae</taxon>
        <taxon>Cannabis</taxon>
    </lineage>
</organism>
<evidence type="ECO:0000313" key="4">
    <source>
        <dbReference type="Proteomes" id="UP000525078"/>
    </source>
</evidence>
<dbReference type="Pfam" id="PF04578">
    <property type="entry name" value="DUF594"/>
    <property type="match status" value="1"/>
</dbReference>
<dbReference type="Pfam" id="PF13968">
    <property type="entry name" value="DUF4220"/>
    <property type="match status" value="1"/>
</dbReference>
<feature type="domain" description="DUF4220" evidence="2">
    <location>
        <begin position="53"/>
        <end position="401"/>
    </location>
</feature>
<protein>
    <recommendedName>
        <fullName evidence="2">DUF4220 domain-containing protein</fullName>
    </recommendedName>
</protein>